<reference evidence="2" key="1">
    <citation type="submission" date="2021-11" db="EMBL/GenBank/DDBJ databases">
        <authorList>
            <consortium name="Genoscope - CEA"/>
            <person name="William W."/>
        </authorList>
    </citation>
    <scope>NUCLEOTIDE SEQUENCE</scope>
</reference>
<dbReference type="EMBL" id="CAKKNE010000002">
    <property type="protein sequence ID" value="CAH0368397.1"/>
    <property type="molecule type" value="Genomic_DNA"/>
</dbReference>
<evidence type="ECO:0000313" key="2">
    <source>
        <dbReference type="EMBL" id="CAH0368397.1"/>
    </source>
</evidence>
<feature type="region of interest" description="Disordered" evidence="1">
    <location>
        <begin position="1"/>
        <end position="58"/>
    </location>
</feature>
<feature type="compositionally biased region" description="Low complexity" evidence="1">
    <location>
        <begin position="1"/>
        <end position="19"/>
    </location>
</feature>
<feature type="compositionally biased region" description="Basic and acidic residues" evidence="1">
    <location>
        <begin position="32"/>
        <end position="58"/>
    </location>
</feature>
<feature type="region of interest" description="Disordered" evidence="1">
    <location>
        <begin position="89"/>
        <end position="141"/>
    </location>
</feature>
<organism evidence="2 3">
    <name type="scientific">Pelagomonas calceolata</name>
    <dbReference type="NCBI Taxonomy" id="35677"/>
    <lineage>
        <taxon>Eukaryota</taxon>
        <taxon>Sar</taxon>
        <taxon>Stramenopiles</taxon>
        <taxon>Ochrophyta</taxon>
        <taxon>Pelagophyceae</taxon>
        <taxon>Pelagomonadales</taxon>
        <taxon>Pelagomonadaceae</taxon>
        <taxon>Pelagomonas</taxon>
    </lineage>
</organism>
<feature type="region of interest" description="Disordered" evidence="1">
    <location>
        <begin position="198"/>
        <end position="233"/>
    </location>
</feature>
<accession>A0A8J2SJY4</accession>
<sequence>MSETDGYTTDGGTSYTASTRGFPQPRRVTRQQRLDAKRRETFTRERARPRTARVYREKAKPWDRTTYCRPLHETCVDEEQKRWLRPRPLTVMKDDASAGGSTTGASTMGASTAGASTATSATGRPKSARPVRPRSAPPAPFRARATYNNLSRRNGMVDAAPGALPSRREGLAAFRPTTGGVVYARRLPVRPVTAGSVASGATSMTRRLGRRRRGWNKSSLVPRGDEAQRRSHPGLVDGGYQLKIVKHAPARRTSVDEIVFGHDLDGDGCCDDLEAAGVGLCAAGRSLF</sequence>
<keyword evidence="3" id="KW-1185">Reference proteome</keyword>
<gene>
    <name evidence="2" type="ORF">PECAL_2P14620</name>
</gene>
<evidence type="ECO:0000313" key="3">
    <source>
        <dbReference type="Proteomes" id="UP000789595"/>
    </source>
</evidence>
<name>A0A8J2SJY4_9STRA</name>
<dbReference type="Proteomes" id="UP000789595">
    <property type="component" value="Unassembled WGS sequence"/>
</dbReference>
<comment type="caution">
    <text evidence="2">The sequence shown here is derived from an EMBL/GenBank/DDBJ whole genome shotgun (WGS) entry which is preliminary data.</text>
</comment>
<evidence type="ECO:0000256" key="1">
    <source>
        <dbReference type="SAM" id="MobiDB-lite"/>
    </source>
</evidence>
<protein>
    <submittedName>
        <fullName evidence="2">Uncharacterized protein</fullName>
    </submittedName>
</protein>
<proteinExistence type="predicted"/>
<dbReference type="AlphaFoldDB" id="A0A8J2SJY4"/>
<feature type="compositionally biased region" description="Low complexity" evidence="1">
    <location>
        <begin position="97"/>
        <end position="125"/>
    </location>
</feature>